<comment type="caution">
    <text evidence="2">The sequence shown here is derived from an EMBL/GenBank/DDBJ whole genome shotgun (WGS) entry which is preliminary data.</text>
</comment>
<protein>
    <submittedName>
        <fullName evidence="2">Uncharacterized protein</fullName>
    </submittedName>
</protein>
<name>K5EAM8_RHOBT</name>
<dbReference type="Proteomes" id="UP000007993">
    <property type="component" value="Unassembled WGS sequence"/>
</dbReference>
<reference evidence="2 3" key="1">
    <citation type="journal article" date="2013" name="Mar. Genomics">
        <title>Expression of sulfatases in Rhodopirellula baltica and the diversity of sulfatases in the genus Rhodopirellula.</title>
        <authorList>
            <person name="Wegner C.E."/>
            <person name="Richter-Heitmann T."/>
            <person name="Klindworth A."/>
            <person name="Klockow C."/>
            <person name="Richter M."/>
            <person name="Achstetter T."/>
            <person name="Glockner F.O."/>
            <person name="Harder J."/>
        </authorList>
    </citation>
    <scope>NUCLEOTIDE SEQUENCE [LARGE SCALE GENOMIC DNA]</scope>
    <source>
        <strain evidence="2 3">SH28</strain>
    </source>
</reference>
<feature type="region of interest" description="Disordered" evidence="1">
    <location>
        <begin position="1"/>
        <end position="49"/>
    </location>
</feature>
<evidence type="ECO:0000313" key="2">
    <source>
        <dbReference type="EMBL" id="EKK02871.1"/>
    </source>
</evidence>
<dbReference type="AlphaFoldDB" id="K5EAM8"/>
<dbReference type="EMBL" id="AMCW01000041">
    <property type="protein sequence ID" value="EKK02871.1"/>
    <property type="molecule type" value="Genomic_DNA"/>
</dbReference>
<evidence type="ECO:0000256" key="1">
    <source>
        <dbReference type="SAM" id="MobiDB-lite"/>
    </source>
</evidence>
<organism evidence="2 3">
    <name type="scientific">Rhodopirellula baltica SH28</name>
    <dbReference type="NCBI Taxonomy" id="993517"/>
    <lineage>
        <taxon>Bacteria</taxon>
        <taxon>Pseudomonadati</taxon>
        <taxon>Planctomycetota</taxon>
        <taxon>Planctomycetia</taxon>
        <taxon>Pirellulales</taxon>
        <taxon>Pirellulaceae</taxon>
        <taxon>Rhodopirellula</taxon>
    </lineage>
</organism>
<sequence length="49" mass="5400">MVDRSVRWPSKAVESYAGDFPRPSESGSTALEGHRTSHPTAAFLTSRHE</sequence>
<accession>K5EAM8</accession>
<proteinExistence type="predicted"/>
<gene>
    <name evidence="2" type="ORF">RBSH_01892</name>
</gene>
<evidence type="ECO:0000313" key="3">
    <source>
        <dbReference type="Proteomes" id="UP000007993"/>
    </source>
</evidence>